<dbReference type="InterPro" id="IPR006680">
    <property type="entry name" value="Amidohydro-rel"/>
</dbReference>
<evidence type="ECO:0000259" key="4">
    <source>
        <dbReference type="Pfam" id="PF01979"/>
    </source>
</evidence>
<feature type="binding site" evidence="1">
    <location>
        <position position="80"/>
    </location>
    <ligand>
        <name>Zn(2+)</name>
        <dbReference type="ChEBI" id="CHEBI:29105"/>
        <label>1</label>
    </ligand>
</feature>
<keyword evidence="1" id="KW-0862">Zinc</keyword>
<dbReference type="Proteomes" id="UP000248021">
    <property type="component" value="Unassembled WGS sequence"/>
</dbReference>
<gene>
    <name evidence="5" type="ORF">C7450_11584</name>
</gene>
<feature type="binding site" description="via carbamate group" evidence="1">
    <location>
        <position position="179"/>
    </location>
    <ligand>
        <name>Zn(2+)</name>
        <dbReference type="ChEBI" id="CHEBI:29105"/>
        <label>1</label>
    </ligand>
</feature>
<dbReference type="RefSeq" id="WP_210206563.1">
    <property type="nucleotide sequence ID" value="NZ_JAHBRY010000001.1"/>
</dbReference>
<evidence type="ECO:0000256" key="1">
    <source>
        <dbReference type="PIRSR" id="PIRSR039004-1"/>
    </source>
</evidence>
<name>A0A2V3TWV1_9HYPH</name>
<proteinExistence type="predicted"/>
<dbReference type="Pfam" id="PF01979">
    <property type="entry name" value="Amidohydro_1"/>
    <property type="match status" value="1"/>
</dbReference>
<feature type="binding site" evidence="1">
    <location>
        <position position="235"/>
    </location>
    <ligand>
        <name>Zn(2+)</name>
        <dbReference type="ChEBI" id="CHEBI:29105"/>
        <label>2</label>
    </ligand>
</feature>
<dbReference type="Gene3D" id="3.20.20.140">
    <property type="entry name" value="Metal-dependent hydrolases"/>
    <property type="match status" value="1"/>
</dbReference>
<comment type="caution">
    <text evidence="5">The sequence shown here is derived from an EMBL/GenBank/DDBJ whole genome shotgun (WGS) entry which is preliminary data.</text>
</comment>
<evidence type="ECO:0000313" key="5">
    <source>
        <dbReference type="EMBL" id="PXW52885.1"/>
    </source>
</evidence>
<reference evidence="5 6" key="1">
    <citation type="submission" date="2018-05" db="EMBL/GenBank/DDBJ databases">
        <title>Genomic Encyclopedia of Type Strains, Phase IV (KMG-IV): sequencing the most valuable type-strain genomes for metagenomic binning, comparative biology and taxonomic classification.</title>
        <authorList>
            <person name="Goeker M."/>
        </authorList>
    </citation>
    <scope>NUCLEOTIDE SEQUENCE [LARGE SCALE GENOMIC DNA]</scope>
    <source>
        <strain evidence="5 6">DSM 6462</strain>
    </source>
</reference>
<protein>
    <submittedName>
        <fullName evidence="5">Dihydroorotase</fullName>
    </submittedName>
</protein>
<feature type="binding site" evidence="1">
    <location>
        <position position="212"/>
    </location>
    <ligand>
        <name>Zn(2+)</name>
        <dbReference type="ChEBI" id="CHEBI:29105"/>
        <label>2</label>
    </ligand>
</feature>
<dbReference type="InterPro" id="IPR011059">
    <property type="entry name" value="Metal-dep_hydrolase_composite"/>
</dbReference>
<dbReference type="Gene3D" id="2.30.40.10">
    <property type="entry name" value="Urease, subunit C, domain 1"/>
    <property type="match status" value="1"/>
</dbReference>
<dbReference type="PIRSF" id="PIRSF039004">
    <property type="entry name" value="ADE_EF_0837"/>
    <property type="match status" value="1"/>
</dbReference>
<dbReference type="AlphaFoldDB" id="A0A2V3TWV1"/>
<dbReference type="GO" id="GO:0019213">
    <property type="term" value="F:deacetylase activity"/>
    <property type="evidence" value="ECO:0007669"/>
    <property type="project" value="InterPro"/>
</dbReference>
<accession>A0A2V3TWV1</accession>
<dbReference type="SUPFAM" id="SSF51556">
    <property type="entry name" value="Metallo-dependent hydrolases"/>
    <property type="match status" value="1"/>
</dbReference>
<dbReference type="GO" id="GO:0016810">
    <property type="term" value="F:hydrolase activity, acting on carbon-nitrogen (but not peptide) bonds"/>
    <property type="evidence" value="ECO:0007669"/>
    <property type="project" value="InterPro"/>
</dbReference>
<evidence type="ECO:0000256" key="2">
    <source>
        <dbReference type="PIRSR" id="PIRSR039004-2"/>
    </source>
</evidence>
<keyword evidence="6" id="KW-1185">Reference proteome</keyword>
<evidence type="ECO:0000256" key="3">
    <source>
        <dbReference type="PIRSR" id="PIRSR039004-3"/>
    </source>
</evidence>
<dbReference type="InterPro" id="IPR032466">
    <property type="entry name" value="Metal_Hydrolase"/>
</dbReference>
<feature type="binding site" evidence="1">
    <location>
        <position position="295"/>
    </location>
    <ligand>
        <name>Zn(2+)</name>
        <dbReference type="ChEBI" id="CHEBI:29105"/>
        <label>1</label>
    </ligand>
</feature>
<keyword evidence="1" id="KW-0479">Metal-binding</keyword>
<feature type="modified residue" description="N6-carboxylysine" evidence="2">
    <location>
        <position position="179"/>
    </location>
</feature>
<sequence>MVETSSAGMPRQAEGEGRFDRVLKGGRVIDPRNGIDAVMDIGIRDGRIAAVAAGLEAGSAPVDDMAGHIVAPGLIDIHTHVYHKATSLSVDPDPVARRSAVTTLVDAGSAGAGNLDGLKDFVAARSAFNLLAYVNISFPGIFAFDKAFSVGEATVRDLLNVERCVEAVEAHRDFVVGIKVRIGDKTSGDVGLEALDRAIAAAERTGLPVMTHIGGPPPSYEDVLARMRPGDILTHCFRPAPNAPVDGERLVLPALREARERGVLFDIGHGMGAFGFDSAEAALADGFPPDMISSDVHVMSIKGPAYDLLHTMSKLMCCGVGVTDAIAMVTDAPAKATNREHIGHLGVGAAADISVLDLVEVAVPFVDVIGHRREGMRLLKPHALYVAGKPEAVAARPFEPDGT</sequence>
<dbReference type="InterPro" id="IPR020043">
    <property type="entry name" value="Deacetylase_Atu3266-like"/>
</dbReference>
<feature type="site" description="Transition state stabilizer" evidence="3">
    <location>
        <position position="181"/>
    </location>
</feature>
<dbReference type="NCBIfam" id="NF006689">
    <property type="entry name" value="PRK09237.1"/>
    <property type="match status" value="1"/>
</dbReference>
<feature type="domain" description="Amidohydrolase-related" evidence="4">
    <location>
        <begin position="69"/>
        <end position="360"/>
    </location>
</feature>
<organism evidence="5 6">
    <name type="scientific">Chelatococcus asaccharovorans</name>
    <dbReference type="NCBI Taxonomy" id="28210"/>
    <lineage>
        <taxon>Bacteria</taxon>
        <taxon>Pseudomonadati</taxon>
        <taxon>Pseudomonadota</taxon>
        <taxon>Alphaproteobacteria</taxon>
        <taxon>Hyphomicrobiales</taxon>
        <taxon>Chelatococcaceae</taxon>
        <taxon>Chelatococcus</taxon>
    </lineage>
</organism>
<evidence type="ECO:0000313" key="6">
    <source>
        <dbReference type="Proteomes" id="UP000248021"/>
    </source>
</evidence>
<dbReference type="PANTHER" id="PTHR42717">
    <property type="entry name" value="DIHYDROOROTASE-RELATED"/>
    <property type="match status" value="1"/>
</dbReference>
<feature type="binding site" evidence="1">
    <location>
        <position position="78"/>
    </location>
    <ligand>
        <name>Zn(2+)</name>
        <dbReference type="ChEBI" id="CHEBI:29105"/>
        <label>1</label>
    </ligand>
</feature>
<dbReference type="PANTHER" id="PTHR42717:SF1">
    <property type="entry name" value="IMIDAZOLONEPROPIONASE AND RELATED AMIDOHYDROLASES"/>
    <property type="match status" value="1"/>
</dbReference>
<dbReference type="SUPFAM" id="SSF51338">
    <property type="entry name" value="Composite domain of metallo-dependent hydrolases"/>
    <property type="match status" value="1"/>
</dbReference>
<feature type="binding site" description="via carbamate group" evidence="1">
    <location>
        <position position="179"/>
    </location>
    <ligand>
        <name>Zn(2+)</name>
        <dbReference type="ChEBI" id="CHEBI:29105"/>
        <label>2</label>
    </ligand>
</feature>
<dbReference type="GO" id="GO:0046872">
    <property type="term" value="F:metal ion binding"/>
    <property type="evidence" value="ECO:0007669"/>
    <property type="project" value="UniProtKB-KW"/>
</dbReference>
<dbReference type="EMBL" id="QJJK01000015">
    <property type="protein sequence ID" value="PXW52885.1"/>
    <property type="molecule type" value="Genomic_DNA"/>
</dbReference>